<organism evidence="1 2">
    <name type="scientific">Eisenbergiella tayi</name>
    <dbReference type="NCBI Taxonomy" id="1432052"/>
    <lineage>
        <taxon>Bacteria</taxon>
        <taxon>Bacillati</taxon>
        <taxon>Bacillota</taxon>
        <taxon>Clostridia</taxon>
        <taxon>Lachnospirales</taxon>
        <taxon>Lachnospiraceae</taxon>
        <taxon>Eisenbergiella</taxon>
    </lineage>
</organism>
<evidence type="ECO:0000313" key="1">
    <source>
        <dbReference type="EMBL" id="ODR45085.1"/>
    </source>
</evidence>
<evidence type="ECO:0000313" key="2">
    <source>
        <dbReference type="Proteomes" id="UP000094869"/>
    </source>
</evidence>
<protein>
    <recommendedName>
        <fullName evidence="3">Phage tail protein</fullName>
    </recommendedName>
</protein>
<accession>A0ABX3A7G9</accession>
<dbReference type="EMBL" id="MEHD01000054">
    <property type="protein sequence ID" value="ODR45085.1"/>
    <property type="molecule type" value="Genomic_DNA"/>
</dbReference>
<dbReference type="Proteomes" id="UP000094869">
    <property type="component" value="Unassembled WGS sequence"/>
</dbReference>
<proteinExistence type="predicted"/>
<dbReference type="RefSeq" id="WP_069408917.1">
    <property type="nucleotide sequence ID" value="NZ_MEHD01000054.1"/>
</dbReference>
<evidence type="ECO:0008006" key="3">
    <source>
        <dbReference type="Google" id="ProtNLM"/>
    </source>
</evidence>
<comment type="caution">
    <text evidence="1">The sequence shown here is derived from an EMBL/GenBank/DDBJ whole genome shotgun (WGS) entry which is preliminary data.</text>
</comment>
<gene>
    <name evidence="1" type="ORF">BEI63_30570</name>
</gene>
<sequence length="240" mass="26433">MKGSKEKVVLGSGKVYTMLYTGTLPETFTEILKKVMTEENHTGWIKNGASVEYKPTMTTEKDDLGMVVKEILTDEEATFKTGLFTWNANSLAKLSATAVVTTEDGENGKKYRRLKVGGTANDDGKQYVILFVHEDPVEGNCYLLIVGRNTAGFTITFAADSATVIDAEFNCKPHDSRGTLIEFVEEYEEEYQNEYTSEELNALTVDQIKTIAAAKGYTITKTTKAEIITEFLAAQTAAKG</sequence>
<name>A0ABX3A7G9_9FIRM</name>
<reference evidence="1 2" key="1">
    <citation type="submission" date="2016-08" db="EMBL/GenBank/DDBJ databases">
        <title>Characterization of Isolates of Eisenbergiella tayi Derived from Blood Cultures, Using Whole Genome Sequencing.</title>
        <authorList>
            <person name="Bernier A.-M."/>
            <person name="Burdz T."/>
            <person name="Wiebe D."/>
            <person name="Bernard K."/>
        </authorList>
    </citation>
    <scope>NUCLEOTIDE SEQUENCE [LARGE SCALE GENOMIC DNA]</scope>
    <source>
        <strain evidence="1 2">NML120146</strain>
    </source>
</reference>
<keyword evidence="2" id="KW-1185">Reference proteome</keyword>